<name>D6YAC0_THEBD</name>
<dbReference type="EMBL" id="CP001874">
    <property type="protein sequence ID" value="ADG90173.1"/>
    <property type="molecule type" value="Genomic_DNA"/>
</dbReference>
<dbReference type="Proteomes" id="UP000006640">
    <property type="component" value="Chromosome"/>
</dbReference>
<reference evidence="2 3" key="1">
    <citation type="submission" date="2010-01" db="EMBL/GenBank/DDBJ databases">
        <title>The complete genome of Thermobispora bispora DSM 43833.</title>
        <authorList>
            <consortium name="US DOE Joint Genome Institute (JGI-PGF)"/>
            <person name="Lucas S."/>
            <person name="Copeland A."/>
            <person name="Lapidus A."/>
            <person name="Glavina del Rio T."/>
            <person name="Dalin E."/>
            <person name="Tice H."/>
            <person name="Bruce D."/>
            <person name="Goodwin L."/>
            <person name="Pitluck S."/>
            <person name="Kyrpides N."/>
            <person name="Mavromatis K."/>
            <person name="Ivanova N."/>
            <person name="Mikhailova N."/>
            <person name="Chertkov O."/>
            <person name="Brettin T."/>
            <person name="Detter J.C."/>
            <person name="Han C."/>
            <person name="Larimer F."/>
            <person name="Land M."/>
            <person name="Hauser L."/>
            <person name="Markowitz V."/>
            <person name="Cheng J.-F."/>
            <person name="Hugenholtz P."/>
            <person name="Woyke T."/>
            <person name="Wu D."/>
            <person name="Jando M."/>
            <person name="Schneider S."/>
            <person name="Klenk H.-P."/>
            <person name="Eisen J.A."/>
        </authorList>
    </citation>
    <scope>NUCLEOTIDE SEQUENCE [LARGE SCALE GENOMIC DNA]</scope>
    <source>
        <strain evidence="3">ATCC 19993 / DSM 43833 / CBS 139.67 / JCM 10125 / KCTC 9307 / NBRC 14880 / R51</strain>
    </source>
</reference>
<proteinExistence type="predicted"/>
<evidence type="ECO:0000313" key="3">
    <source>
        <dbReference type="Proteomes" id="UP000006640"/>
    </source>
</evidence>
<dbReference type="KEGG" id="tbi:Tbis_3485"/>
<accession>D6YAC0</accession>
<keyword evidence="3" id="KW-1185">Reference proteome</keyword>
<dbReference type="STRING" id="469371.Tbis_3485"/>
<gene>
    <name evidence="2" type="ordered locus">Tbis_3485</name>
</gene>
<organism evidence="2 3">
    <name type="scientific">Thermobispora bispora (strain ATCC 19993 / DSM 43833 / CBS 139.67 / JCM 10125 / KCTC 9307 / NBRC 14880 / R51)</name>
    <dbReference type="NCBI Taxonomy" id="469371"/>
    <lineage>
        <taxon>Bacteria</taxon>
        <taxon>Bacillati</taxon>
        <taxon>Actinomycetota</taxon>
        <taxon>Actinomycetes</taxon>
        <taxon>Streptosporangiales</taxon>
        <taxon>Streptosporangiaceae</taxon>
        <taxon>Thermobispora</taxon>
    </lineage>
</organism>
<evidence type="ECO:0000256" key="1">
    <source>
        <dbReference type="SAM" id="MobiDB-lite"/>
    </source>
</evidence>
<feature type="region of interest" description="Disordered" evidence="1">
    <location>
        <begin position="1"/>
        <end position="30"/>
    </location>
</feature>
<evidence type="ECO:0000313" key="2">
    <source>
        <dbReference type="EMBL" id="ADG90173.1"/>
    </source>
</evidence>
<dbReference type="HOGENOM" id="CLU_1854273_0_0_11"/>
<dbReference type="AlphaFoldDB" id="D6YAC0"/>
<protein>
    <submittedName>
        <fullName evidence="2">Uncharacterized protein</fullName>
    </submittedName>
</protein>
<sequence length="138" mass="15059">MTHAPPLTGTHRAAPAARSGSGPEETDVYHHSATMRPRIEPMLPPPATPSAACAQQLQAHLTRSYAIPSQLQTNGDVALLIVGRELHVWVYADRILWDSGKIDERTRTKIFTALPAGQPARAAGLVAGRYHQIRRERG</sequence>